<protein>
    <submittedName>
        <fullName evidence="3">Glycosyltransferase</fullName>
    </submittedName>
</protein>
<dbReference type="PANTHER" id="PTHR12526">
    <property type="entry name" value="GLYCOSYLTRANSFERASE"/>
    <property type="match status" value="1"/>
</dbReference>
<dbReference type="AlphaFoldDB" id="M9KRV0"/>
<gene>
    <name evidence="3" type="primary">cps5K</name>
</gene>
<dbReference type="InterPro" id="IPR028098">
    <property type="entry name" value="Glyco_trans_4-like_N"/>
</dbReference>
<evidence type="ECO:0000313" key="3">
    <source>
        <dbReference type="EMBL" id="FAA00877.1"/>
    </source>
</evidence>
<feature type="domain" description="Glycosyl transferase family 1" evidence="1">
    <location>
        <begin position="193"/>
        <end position="324"/>
    </location>
</feature>
<keyword evidence="3" id="KW-0808">Transferase</keyword>
<dbReference type="EMBL" id="BR001003">
    <property type="protein sequence ID" value="FAA00877.1"/>
    <property type="molecule type" value="Genomic_DNA"/>
</dbReference>
<reference evidence="3" key="1">
    <citation type="journal article" date="2013" name="Appl. Environ. Microbiol.">
        <title>Genetic analysis of capsular polysaccharide synthesis gene clusters from all serotypes of Streptococcus suis: potential mechanisms for generation of capsular variation.</title>
        <authorList>
            <person name="Okura M."/>
            <person name="Takamatsu D."/>
            <person name="Maruyama F."/>
            <person name="Nozawa T."/>
            <person name="Nakagawa I."/>
            <person name="Osaki M."/>
            <person name="Sekizaki T."/>
            <person name="Gottschalk M."/>
            <person name="Kumagai Y."/>
            <person name="Hamada S."/>
        </authorList>
    </citation>
    <scope>NUCLEOTIDE SEQUENCE</scope>
    <source>
        <strain evidence="3">11538</strain>
    </source>
</reference>
<dbReference type="Pfam" id="PF13439">
    <property type="entry name" value="Glyco_transf_4"/>
    <property type="match status" value="1"/>
</dbReference>
<organism evidence="3">
    <name type="scientific">Streptococcus suis</name>
    <dbReference type="NCBI Taxonomy" id="1307"/>
    <lineage>
        <taxon>Bacteria</taxon>
        <taxon>Bacillati</taxon>
        <taxon>Bacillota</taxon>
        <taxon>Bacilli</taxon>
        <taxon>Lactobacillales</taxon>
        <taxon>Streptococcaceae</taxon>
        <taxon>Streptococcus</taxon>
    </lineage>
</organism>
<dbReference type="Gene3D" id="3.40.50.2000">
    <property type="entry name" value="Glycogen Phosphorylase B"/>
    <property type="match status" value="2"/>
</dbReference>
<accession>M9KRV0</accession>
<dbReference type="Pfam" id="PF00534">
    <property type="entry name" value="Glycos_transf_1"/>
    <property type="match status" value="1"/>
</dbReference>
<evidence type="ECO:0000259" key="1">
    <source>
        <dbReference type="Pfam" id="PF00534"/>
    </source>
</evidence>
<dbReference type="SUPFAM" id="SSF53756">
    <property type="entry name" value="UDP-Glycosyltransferase/glycogen phosphorylase"/>
    <property type="match status" value="1"/>
</dbReference>
<feature type="domain" description="Glycosyltransferase subfamily 4-like N-terminal" evidence="2">
    <location>
        <begin position="25"/>
        <end position="129"/>
    </location>
</feature>
<proteinExistence type="predicted"/>
<name>M9KRV0_STRSU</name>
<dbReference type="InterPro" id="IPR001296">
    <property type="entry name" value="Glyco_trans_1"/>
</dbReference>
<dbReference type="GO" id="GO:0016757">
    <property type="term" value="F:glycosyltransferase activity"/>
    <property type="evidence" value="ECO:0007669"/>
    <property type="project" value="InterPro"/>
</dbReference>
<evidence type="ECO:0000259" key="2">
    <source>
        <dbReference type="Pfam" id="PF13439"/>
    </source>
</evidence>
<sequence>MNGDRMKKIMILGYLTQSKTGNKSFGGAERNMVMLANSLAERGYDICLCSVEGSHLPYQLNSDVELLTSEVSYKNKLKTHGDIFFNTIKSIRNVQPDLIISFWPHPTFYALLFTKIKRIKMIYSERNDPSREYAGLAKLFHTVISYFCNGYVFQNQGAQSYFPQKSIKNSTVIHNPLSFTKKDVPNGTRVVRNFKRIISVGRLTEQKNHSMLIGAFSKYNETHPDSILEIFGEGALYQDLKKQIKMLNMENNIILRGTTSQILEEIASSDMFVLTSKYEGMPNVLMEALALGVPVVSTDFSPGTVRELITHGVNGLICDITESDLIDKMTMYDDESLVGQVSRNSIKIFETHNIEEITDQWERFLIETMS</sequence>